<dbReference type="RefSeq" id="WP_107663779.1">
    <property type="nucleotide sequence ID" value="NZ_PZKG01000036.1"/>
</dbReference>
<reference evidence="1 2" key="1">
    <citation type="submission" date="2018-03" db="EMBL/GenBank/DDBJ databases">
        <title>Cereibacter changlensis.</title>
        <authorList>
            <person name="Meyer T.E."/>
            <person name="Miller S."/>
            <person name="Lodha T."/>
            <person name="Gandham S."/>
            <person name="Chintalapati S."/>
            <person name="Chintalapati V.R."/>
        </authorList>
    </citation>
    <scope>NUCLEOTIDE SEQUENCE [LARGE SCALE GENOMIC DNA]</scope>
    <source>
        <strain evidence="1 2">JA139</strain>
    </source>
</reference>
<organism evidence="1 2">
    <name type="scientific">Cereibacter changlensis JA139</name>
    <dbReference type="NCBI Taxonomy" id="1188249"/>
    <lineage>
        <taxon>Bacteria</taxon>
        <taxon>Pseudomonadati</taxon>
        <taxon>Pseudomonadota</taxon>
        <taxon>Alphaproteobacteria</taxon>
        <taxon>Rhodobacterales</taxon>
        <taxon>Paracoccaceae</taxon>
        <taxon>Cereibacter</taxon>
    </lineage>
</organism>
<gene>
    <name evidence="1" type="ORF">C5F48_10060</name>
</gene>
<dbReference type="EMBL" id="PZKG01000036">
    <property type="protein sequence ID" value="PTE21869.1"/>
    <property type="molecule type" value="Genomic_DNA"/>
</dbReference>
<dbReference type="SUPFAM" id="SSF53850">
    <property type="entry name" value="Periplasmic binding protein-like II"/>
    <property type="match status" value="1"/>
</dbReference>
<evidence type="ECO:0000313" key="1">
    <source>
        <dbReference type="EMBL" id="PTE21869.1"/>
    </source>
</evidence>
<keyword evidence="2" id="KW-1185">Reference proteome</keyword>
<dbReference type="Gene3D" id="3.40.190.10">
    <property type="entry name" value="Periplasmic binding protein-like II"/>
    <property type="match status" value="1"/>
</dbReference>
<evidence type="ECO:0000313" key="2">
    <source>
        <dbReference type="Proteomes" id="UP000241010"/>
    </source>
</evidence>
<sequence>MTASLPMYDRAETAAANDRLWAGIRDRLRQAGIDAPEALNRDLPEMMPHWLSPDLVFSQTCGFPYRAKLHHHVTLVGTPDYGLEGCPPGHYHSVFVARRDDPREGLQAFDGARFAYNDGLSQSGWAAPQVHAEGLGISLPASLCSGGHRQSAHAVLEGAADLAALDAVTWRMLGRWEPEMAGLRVIAHTEPTPGLPFITAAARSADVVFAAAEAAIEALSPEDRDALGLRGLVRISPETYLAVPNPAAVAPEPPIN</sequence>
<dbReference type="Proteomes" id="UP000241010">
    <property type="component" value="Unassembled WGS sequence"/>
</dbReference>
<accession>A0A2T4JVC6</accession>
<name>A0A2T4JVC6_9RHOB</name>
<dbReference type="Pfam" id="PF12974">
    <property type="entry name" value="Phosphonate-bd"/>
    <property type="match status" value="1"/>
</dbReference>
<dbReference type="OrthoDB" id="7353682at2"/>
<protein>
    <recommendedName>
        <fullName evidence="3">Phosphate ABC transporter substrate-binding protein</fullName>
    </recommendedName>
</protein>
<dbReference type="AlphaFoldDB" id="A0A2T4JVC6"/>
<comment type="caution">
    <text evidence="1">The sequence shown here is derived from an EMBL/GenBank/DDBJ whole genome shotgun (WGS) entry which is preliminary data.</text>
</comment>
<dbReference type="PANTHER" id="PTHR35841:SF1">
    <property type="entry name" value="PHOSPHONATES-BINDING PERIPLASMIC PROTEIN"/>
    <property type="match status" value="1"/>
</dbReference>
<dbReference type="PANTHER" id="PTHR35841">
    <property type="entry name" value="PHOSPHONATES-BINDING PERIPLASMIC PROTEIN"/>
    <property type="match status" value="1"/>
</dbReference>
<evidence type="ECO:0008006" key="3">
    <source>
        <dbReference type="Google" id="ProtNLM"/>
    </source>
</evidence>
<proteinExistence type="predicted"/>